<accession>A0A1H8ZCR7</accession>
<dbReference type="Proteomes" id="UP000198733">
    <property type="component" value="Unassembled WGS sequence"/>
</dbReference>
<dbReference type="InterPro" id="IPR002734">
    <property type="entry name" value="RibDG_C"/>
</dbReference>
<feature type="domain" description="Bacterial bifunctional deaminase-reductase C-terminal" evidence="1">
    <location>
        <begin position="9"/>
        <end position="189"/>
    </location>
</feature>
<dbReference type="PANTHER" id="PTHR38011:SF12">
    <property type="entry name" value="BIFUNCTIONAL DEAMINASE-REDUCTASE DOMAIN PROTEIN"/>
    <property type="match status" value="1"/>
</dbReference>
<name>A0A1H8ZCR7_9BACI</name>
<dbReference type="Pfam" id="PF01872">
    <property type="entry name" value="RibD_C"/>
    <property type="match status" value="1"/>
</dbReference>
<sequence length="199" mass="21591">MTNNSTKSKVVFDISMSLDGFIAASNRSADEPMGAGGERLHGWVMDDEDSRNRKLLEEAGNGLGAVITGRVTYDDSLRWWGANGPTGPARIPVFVLTHQTPENVPENSVYTYVNGIESALEQAKKAANGKVVSVMGGADTAQQFIAAGLVDEISIHLVPVLFGEGIPLFEKLRDEHILLEPVTIMDTSKAIHLQYRVLK</sequence>
<gene>
    <name evidence="2" type="ORF">SAMN05216232_0383</name>
</gene>
<reference evidence="2 3" key="1">
    <citation type="submission" date="2016-10" db="EMBL/GenBank/DDBJ databases">
        <authorList>
            <person name="Varghese N."/>
            <person name="Submissions S."/>
        </authorList>
    </citation>
    <scope>NUCLEOTIDE SEQUENCE [LARGE SCALE GENOMIC DNA]</scope>
    <source>
        <strain evidence="2 3">CGMCC 1.7734</strain>
    </source>
</reference>
<dbReference type="PANTHER" id="PTHR38011">
    <property type="entry name" value="DIHYDROFOLATE REDUCTASE FAMILY PROTEIN (AFU_ORTHOLOGUE AFUA_8G06820)"/>
    <property type="match status" value="1"/>
</dbReference>
<keyword evidence="3" id="KW-1185">Reference proteome</keyword>
<evidence type="ECO:0000313" key="2">
    <source>
        <dbReference type="EMBL" id="SEP62199.1"/>
    </source>
</evidence>
<organism evidence="2 3">
    <name type="scientific">Virgibacillus subterraneus</name>
    <dbReference type="NCBI Taxonomy" id="621109"/>
    <lineage>
        <taxon>Bacteria</taxon>
        <taxon>Bacillati</taxon>
        <taxon>Bacillota</taxon>
        <taxon>Bacilli</taxon>
        <taxon>Bacillales</taxon>
        <taxon>Bacillaceae</taxon>
        <taxon>Virgibacillus</taxon>
    </lineage>
</organism>
<dbReference type="InterPro" id="IPR050765">
    <property type="entry name" value="Riboflavin_Biosynth_HTPR"/>
</dbReference>
<dbReference type="RefSeq" id="WP_092501828.1">
    <property type="nucleotide sequence ID" value="NZ_FOEH01000001.1"/>
</dbReference>
<dbReference type="SUPFAM" id="SSF53597">
    <property type="entry name" value="Dihydrofolate reductase-like"/>
    <property type="match status" value="1"/>
</dbReference>
<comment type="caution">
    <text evidence="2">The sequence shown here is derived from an EMBL/GenBank/DDBJ whole genome shotgun (WGS) entry which is preliminary data.</text>
</comment>
<protein>
    <submittedName>
        <fullName evidence="2">Dihydrofolate reductase</fullName>
    </submittedName>
</protein>
<evidence type="ECO:0000259" key="1">
    <source>
        <dbReference type="Pfam" id="PF01872"/>
    </source>
</evidence>
<dbReference type="InterPro" id="IPR024072">
    <property type="entry name" value="DHFR-like_dom_sf"/>
</dbReference>
<dbReference type="Gene3D" id="3.40.430.10">
    <property type="entry name" value="Dihydrofolate Reductase, subunit A"/>
    <property type="match status" value="1"/>
</dbReference>
<dbReference type="EMBL" id="FOEH01000001">
    <property type="protein sequence ID" value="SEP62199.1"/>
    <property type="molecule type" value="Genomic_DNA"/>
</dbReference>
<evidence type="ECO:0000313" key="3">
    <source>
        <dbReference type="Proteomes" id="UP000198733"/>
    </source>
</evidence>
<proteinExistence type="predicted"/>